<evidence type="ECO:0000313" key="1">
    <source>
        <dbReference type="EMBL" id="OAS84108.1"/>
    </source>
</evidence>
<protein>
    <submittedName>
        <fullName evidence="1">Uncharacterized protein</fullName>
    </submittedName>
</protein>
<evidence type="ECO:0000313" key="2">
    <source>
        <dbReference type="Proteomes" id="UP000078534"/>
    </source>
</evidence>
<dbReference type="OrthoDB" id="2474279at2"/>
<sequence length="129" mass="15647">MKELTFRSYDQFQQFIEHKVMEKAVMKGLQDEKLATFKKEFKERANKMWKENDCDHWIEKHGYVVITVWKDEIGRRKIARGRPKKLESDKFNHSIHVRLDDGAYEKLSQYCREKDIDISEAIRQLIREL</sequence>
<dbReference type="AlphaFoldDB" id="A0A179SS31"/>
<proteinExistence type="predicted"/>
<reference evidence="2" key="1">
    <citation type="submission" date="2016-04" db="EMBL/GenBank/DDBJ databases">
        <authorList>
            <person name="Lyu Z."/>
            <person name="Lyu W."/>
        </authorList>
    </citation>
    <scope>NUCLEOTIDE SEQUENCE [LARGE SCALE GENOMIC DNA]</scope>
    <source>
        <strain evidence="2">C44</strain>
    </source>
</reference>
<organism evidence="1 2">
    <name type="scientific">Metabacillus litoralis</name>
    <dbReference type="NCBI Taxonomy" id="152268"/>
    <lineage>
        <taxon>Bacteria</taxon>
        <taxon>Bacillati</taxon>
        <taxon>Bacillota</taxon>
        <taxon>Bacilli</taxon>
        <taxon>Bacillales</taxon>
        <taxon>Bacillaceae</taxon>
        <taxon>Metabacillus</taxon>
    </lineage>
</organism>
<dbReference type="EMBL" id="LWSG01000034">
    <property type="protein sequence ID" value="OAS84108.1"/>
    <property type="molecule type" value="Genomic_DNA"/>
</dbReference>
<comment type="caution">
    <text evidence="1">The sequence shown here is derived from an EMBL/GenBank/DDBJ whole genome shotgun (WGS) entry which is preliminary data.</text>
</comment>
<dbReference type="RefSeq" id="WP_066337251.1">
    <property type="nucleotide sequence ID" value="NZ_LWSG01000034.1"/>
</dbReference>
<keyword evidence="2" id="KW-1185">Reference proteome</keyword>
<accession>A0A179SS31</accession>
<dbReference type="Proteomes" id="UP000078534">
    <property type="component" value="Unassembled WGS sequence"/>
</dbReference>
<name>A0A179SS31_9BACI</name>
<gene>
    <name evidence="1" type="ORF">A6K24_08370</name>
</gene>